<feature type="domain" description="YdhG-like" evidence="1">
    <location>
        <begin position="16"/>
        <end position="106"/>
    </location>
</feature>
<evidence type="ECO:0000259" key="1">
    <source>
        <dbReference type="Pfam" id="PF08818"/>
    </source>
</evidence>
<dbReference type="AlphaFoldDB" id="A0A0M9VJY7"/>
<evidence type="ECO:0000313" key="2">
    <source>
        <dbReference type="EMBL" id="KOS08290.1"/>
    </source>
</evidence>
<dbReference type="EMBL" id="LIYD01000005">
    <property type="protein sequence ID" value="KOS08290.1"/>
    <property type="molecule type" value="Genomic_DNA"/>
</dbReference>
<proteinExistence type="predicted"/>
<protein>
    <recommendedName>
        <fullName evidence="1">YdhG-like domain-containing protein</fullName>
    </recommendedName>
</protein>
<accession>A0A0M9VJY7</accession>
<dbReference type="SUPFAM" id="SSF159888">
    <property type="entry name" value="YdhG-like"/>
    <property type="match status" value="1"/>
</dbReference>
<dbReference type="InterPro" id="IPR014922">
    <property type="entry name" value="YdhG-like"/>
</dbReference>
<dbReference type="Gene3D" id="3.90.1150.200">
    <property type="match status" value="1"/>
</dbReference>
<organism evidence="2 3">
    <name type="scientific">Flavobacterium akiainvivens</name>
    <dbReference type="NCBI Taxonomy" id="1202724"/>
    <lineage>
        <taxon>Bacteria</taxon>
        <taxon>Pseudomonadati</taxon>
        <taxon>Bacteroidota</taxon>
        <taxon>Flavobacteriia</taxon>
        <taxon>Flavobacteriales</taxon>
        <taxon>Flavobacteriaceae</taxon>
        <taxon>Flavobacterium</taxon>
    </lineage>
</organism>
<dbReference type="PATRIC" id="fig|1202724.3.peg.1955"/>
<comment type="caution">
    <text evidence="2">The sequence shown here is derived from an EMBL/GenBank/DDBJ whole genome shotgun (WGS) entry which is preliminary data.</text>
</comment>
<reference evidence="2 3" key="1">
    <citation type="submission" date="2015-08" db="EMBL/GenBank/DDBJ databases">
        <title>Whole genome sequence of Flavobacterium akiainvivens IK-1T, from decaying Wikstroemia oahuensis, an endemic Hawaiian shrub.</title>
        <authorList>
            <person name="Wan X."/>
            <person name="Hou S."/>
            <person name="Saito J."/>
            <person name="Donachie S."/>
        </authorList>
    </citation>
    <scope>NUCLEOTIDE SEQUENCE [LARGE SCALE GENOMIC DNA]</scope>
    <source>
        <strain evidence="2 3">IK-1</strain>
    </source>
</reference>
<gene>
    <name evidence="2" type="ORF">AM493_09420</name>
</gene>
<dbReference type="RefSeq" id="WP_074961647.1">
    <property type="nucleotide sequence ID" value="NZ_FOYA01000014.1"/>
</dbReference>
<dbReference type="Proteomes" id="UP000037755">
    <property type="component" value="Unassembled WGS sequence"/>
</dbReference>
<dbReference type="OrthoDB" id="115213at2"/>
<name>A0A0M9VJY7_9FLAO</name>
<sequence length="124" mass="14495">MLSVDEYINNQPPAYQDSLNRMRAFIQSKIPPQSEEKISYMVPCYYYHYSLVGFGVSKNHISFYTMSPKLVAELKDELKDIKHFGSTIHFPLDKPFPETLLKKIINIRIKENEARALAKKKKQL</sequence>
<keyword evidence="3" id="KW-1185">Reference proteome</keyword>
<evidence type="ECO:0000313" key="3">
    <source>
        <dbReference type="Proteomes" id="UP000037755"/>
    </source>
</evidence>
<dbReference type="Pfam" id="PF08818">
    <property type="entry name" value="DUF1801"/>
    <property type="match status" value="1"/>
</dbReference>